<feature type="transmembrane region" description="Helical" evidence="5">
    <location>
        <begin position="151"/>
        <end position="168"/>
    </location>
</feature>
<feature type="domain" description="ABC transporter" evidence="6">
    <location>
        <begin position="333"/>
        <end position="573"/>
    </location>
</feature>
<feature type="transmembrane region" description="Helical" evidence="5">
    <location>
        <begin position="174"/>
        <end position="192"/>
    </location>
</feature>
<evidence type="ECO:0000256" key="2">
    <source>
        <dbReference type="ARBA" id="ARBA00022692"/>
    </source>
</evidence>
<organism evidence="8 9">
    <name type="scientific">Streptomyces cylindrosporus</name>
    <dbReference type="NCBI Taxonomy" id="2927583"/>
    <lineage>
        <taxon>Bacteria</taxon>
        <taxon>Bacillati</taxon>
        <taxon>Actinomycetota</taxon>
        <taxon>Actinomycetes</taxon>
        <taxon>Kitasatosporales</taxon>
        <taxon>Streptomycetaceae</taxon>
        <taxon>Streptomyces</taxon>
    </lineage>
</organism>
<dbReference type="InterPro" id="IPR011527">
    <property type="entry name" value="ABC1_TM_dom"/>
</dbReference>
<accession>A0ABS9YD09</accession>
<dbReference type="InterPro" id="IPR039421">
    <property type="entry name" value="Type_1_exporter"/>
</dbReference>
<dbReference type="CDD" id="cd07346">
    <property type="entry name" value="ABC_6TM_exporters"/>
    <property type="match status" value="1"/>
</dbReference>
<reference evidence="8" key="1">
    <citation type="submission" date="2022-03" db="EMBL/GenBank/DDBJ databases">
        <title>Streptomyces 7R015 and 7R016 isolated from Barleria lupulina in Thailand.</title>
        <authorList>
            <person name="Kanchanasin P."/>
            <person name="Phongsopitanun W."/>
            <person name="Tanasupawat S."/>
        </authorList>
    </citation>
    <scope>NUCLEOTIDE SEQUENCE</scope>
    <source>
        <strain evidence="8">7R015</strain>
    </source>
</reference>
<protein>
    <submittedName>
        <fullName evidence="8">ABC transporter ATP-binding protein/permease</fullName>
    </submittedName>
</protein>
<dbReference type="EMBL" id="JALDAY010000009">
    <property type="protein sequence ID" value="MCI3275108.1"/>
    <property type="molecule type" value="Genomic_DNA"/>
</dbReference>
<sequence length="613" mass="65539">MQIQDLPYPDPGVPDARSGPRFLWWLGRNQLGGQFKALAWGLLHFVAVSALPFCVGLAVQAVVDRSGTRLALTGGLLALAAFCIALGDTFLHRTAVTNWITAAARVQQLLARKAAQLGSALTRRVAAGEVVAVSTGDVEKIGWFVEAVSRFLAAALTALLVCVALLVYQPALGVVVAVGLPLVALAVLPLLPKATRRADLQREKAGRATELASDTVAGLRVLRGIGGEELFLDRYRSASQEVRRAAVRSARMWSLISAMQVLLPGLLMIVVVWYGVHLAREGRITVGELVTVYSSVMVLNYPLQHFHEIAMAYSFSRPSAKRAARVLSLERATDIEGVREADVPSGDLYDPATGLLAPAGRLTAVVCGDPDAAGLLAERLGGHPAEQGTSVRLGGVPLDELPLDTARTAVLVQDKDPVLLSGSLRELLDVPASGAVTAEDALVAAQCGDVLEALAQGSLDAEDPMDTRITERGRSLSGGQRQRLALARSLITDPEVLVLDEPTSAVDSHTEARIAEGVRGLRRGRTTVVFTSSPLLLDRADRVVLVHEGEVTAVGVHRELVRTDPRYRAVVTRETEEESAMSAVLEEDVLENALEEDEALTELQELEEIEESA</sequence>
<feature type="transmembrane region" description="Helical" evidence="5">
    <location>
        <begin position="253"/>
        <end position="276"/>
    </location>
</feature>
<dbReference type="Proteomes" id="UP001165269">
    <property type="component" value="Unassembled WGS sequence"/>
</dbReference>
<dbReference type="PANTHER" id="PTHR43394">
    <property type="entry name" value="ATP-DEPENDENT PERMEASE MDL1, MITOCHONDRIAL"/>
    <property type="match status" value="1"/>
</dbReference>
<keyword evidence="9" id="KW-1185">Reference proteome</keyword>
<dbReference type="PROSITE" id="PS50929">
    <property type="entry name" value="ABC_TM1F"/>
    <property type="match status" value="1"/>
</dbReference>
<evidence type="ECO:0000313" key="8">
    <source>
        <dbReference type="EMBL" id="MCI3275108.1"/>
    </source>
</evidence>
<dbReference type="Pfam" id="PF00005">
    <property type="entry name" value="ABC_tran"/>
    <property type="match status" value="1"/>
</dbReference>
<dbReference type="GO" id="GO:0005524">
    <property type="term" value="F:ATP binding"/>
    <property type="evidence" value="ECO:0007669"/>
    <property type="project" value="UniProtKB-KW"/>
</dbReference>
<dbReference type="Pfam" id="PF00664">
    <property type="entry name" value="ABC_membrane"/>
    <property type="match status" value="1"/>
</dbReference>
<evidence type="ECO:0000259" key="7">
    <source>
        <dbReference type="PROSITE" id="PS50929"/>
    </source>
</evidence>
<evidence type="ECO:0000256" key="5">
    <source>
        <dbReference type="SAM" id="Phobius"/>
    </source>
</evidence>
<evidence type="ECO:0000259" key="6">
    <source>
        <dbReference type="PROSITE" id="PS50893"/>
    </source>
</evidence>
<evidence type="ECO:0000256" key="3">
    <source>
        <dbReference type="ARBA" id="ARBA00022989"/>
    </source>
</evidence>
<name>A0ABS9YD09_9ACTN</name>
<evidence type="ECO:0000256" key="1">
    <source>
        <dbReference type="ARBA" id="ARBA00004651"/>
    </source>
</evidence>
<comment type="subcellular location">
    <subcellularLocation>
        <location evidence="1">Cell membrane</location>
        <topology evidence="1">Multi-pass membrane protein</topology>
    </subcellularLocation>
</comment>
<feature type="transmembrane region" description="Helical" evidence="5">
    <location>
        <begin position="71"/>
        <end position="91"/>
    </location>
</feature>
<dbReference type="InterPro" id="IPR036640">
    <property type="entry name" value="ABC1_TM_sf"/>
</dbReference>
<keyword evidence="3 5" id="KW-1133">Transmembrane helix</keyword>
<keyword evidence="4 5" id="KW-0472">Membrane</keyword>
<keyword evidence="8" id="KW-0547">Nucleotide-binding</keyword>
<dbReference type="Gene3D" id="1.20.1560.10">
    <property type="entry name" value="ABC transporter type 1, transmembrane domain"/>
    <property type="match status" value="1"/>
</dbReference>
<dbReference type="PANTHER" id="PTHR43394:SF1">
    <property type="entry name" value="ATP-BINDING CASSETTE SUB-FAMILY B MEMBER 10, MITOCHONDRIAL"/>
    <property type="match status" value="1"/>
</dbReference>
<dbReference type="InterPro" id="IPR027417">
    <property type="entry name" value="P-loop_NTPase"/>
</dbReference>
<dbReference type="InterPro" id="IPR003439">
    <property type="entry name" value="ABC_transporter-like_ATP-bd"/>
</dbReference>
<gene>
    <name evidence="8" type="ORF">MQP27_28900</name>
</gene>
<proteinExistence type="predicted"/>
<dbReference type="SUPFAM" id="SSF90123">
    <property type="entry name" value="ABC transporter transmembrane region"/>
    <property type="match status" value="1"/>
</dbReference>
<dbReference type="PROSITE" id="PS00211">
    <property type="entry name" value="ABC_TRANSPORTER_1"/>
    <property type="match status" value="1"/>
</dbReference>
<dbReference type="PROSITE" id="PS50893">
    <property type="entry name" value="ABC_TRANSPORTER_2"/>
    <property type="match status" value="1"/>
</dbReference>
<dbReference type="RefSeq" id="WP_242768882.1">
    <property type="nucleotide sequence ID" value="NZ_JALDAY010000009.1"/>
</dbReference>
<dbReference type="InterPro" id="IPR017871">
    <property type="entry name" value="ABC_transporter-like_CS"/>
</dbReference>
<keyword evidence="2 5" id="KW-0812">Transmembrane</keyword>
<evidence type="ECO:0000256" key="4">
    <source>
        <dbReference type="ARBA" id="ARBA00023136"/>
    </source>
</evidence>
<comment type="caution">
    <text evidence="8">The sequence shown here is derived from an EMBL/GenBank/DDBJ whole genome shotgun (WGS) entry which is preliminary data.</text>
</comment>
<keyword evidence="8" id="KW-0067">ATP-binding</keyword>
<feature type="transmembrane region" description="Helical" evidence="5">
    <location>
        <begin position="37"/>
        <end position="59"/>
    </location>
</feature>
<dbReference type="SUPFAM" id="SSF52540">
    <property type="entry name" value="P-loop containing nucleoside triphosphate hydrolases"/>
    <property type="match status" value="1"/>
</dbReference>
<evidence type="ECO:0000313" key="9">
    <source>
        <dbReference type="Proteomes" id="UP001165269"/>
    </source>
</evidence>
<dbReference type="Gene3D" id="3.40.50.300">
    <property type="entry name" value="P-loop containing nucleotide triphosphate hydrolases"/>
    <property type="match status" value="1"/>
</dbReference>
<feature type="domain" description="ABC transmembrane type-1" evidence="7">
    <location>
        <begin position="37"/>
        <end position="306"/>
    </location>
</feature>